<dbReference type="Proteomes" id="UP000308652">
    <property type="component" value="Unassembled WGS sequence"/>
</dbReference>
<evidence type="ECO:0000313" key="1">
    <source>
        <dbReference type="EMBL" id="TFK38833.1"/>
    </source>
</evidence>
<keyword evidence="2" id="KW-1185">Reference proteome</keyword>
<gene>
    <name evidence="1" type="ORF">BDQ12DRAFT_723172</name>
</gene>
<dbReference type="AlphaFoldDB" id="A0A5C3M286"/>
<sequence length="396" mass="45268">MTVDMSVLLPAEIINTIVEFISPLSGTKYILDRRLKSLALVSSTWTHNSYLLHALENRSDLRSMTKTATLVDFYREDGCKIPEILSHLTHVQELSVWDYSPNGVPPSSRLYQDLTYVVSLPSVRRVTLYSSLFNPLSGRLRLPFSCNRSIEVLLAGVRHMTPEQCNAANALLASIGTQTLVLRPNRLTCCGFTDANAMSTFLSQLNSPSCGIDIRGVRDLCIEHVNSSRSLQDLLYTIGESLETLQFNVKTSYKYLHDMNALDRENPYFYNLSQNPNLRVFDIFPYGGDIHTNSIRSFTRTLNTLPANYLLKKLVLRMPFCRERGSIGEWEMIKRDLPSWVALRGAIMRLDANVEVELTITHPYSEKHEYIDMLERELEPLKGRLRLRYKHGEIRS</sequence>
<reference evidence="1 2" key="1">
    <citation type="journal article" date="2019" name="Nat. Ecol. Evol.">
        <title>Megaphylogeny resolves global patterns of mushroom evolution.</title>
        <authorList>
            <person name="Varga T."/>
            <person name="Krizsan K."/>
            <person name="Foldi C."/>
            <person name="Dima B."/>
            <person name="Sanchez-Garcia M."/>
            <person name="Sanchez-Ramirez S."/>
            <person name="Szollosi G.J."/>
            <person name="Szarkandi J.G."/>
            <person name="Papp V."/>
            <person name="Albert L."/>
            <person name="Andreopoulos W."/>
            <person name="Angelini C."/>
            <person name="Antonin V."/>
            <person name="Barry K.W."/>
            <person name="Bougher N.L."/>
            <person name="Buchanan P."/>
            <person name="Buyck B."/>
            <person name="Bense V."/>
            <person name="Catcheside P."/>
            <person name="Chovatia M."/>
            <person name="Cooper J."/>
            <person name="Damon W."/>
            <person name="Desjardin D."/>
            <person name="Finy P."/>
            <person name="Geml J."/>
            <person name="Haridas S."/>
            <person name="Hughes K."/>
            <person name="Justo A."/>
            <person name="Karasinski D."/>
            <person name="Kautmanova I."/>
            <person name="Kiss B."/>
            <person name="Kocsube S."/>
            <person name="Kotiranta H."/>
            <person name="LaButti K.M."/>
            <person name="Lechner B.E."/>
            <person name="Liimatainen K."/>
            <person name="Lipzen A."/>
            <person name="Lukacs Z."/>
            <person name="Mihaltcheva S."/>
            <person name="Morgado L.N."/>
            <person name="Niskanen T."/>
            <person name="Noordeloos M.E."/>
            <person name="Ohm R.A."/>
            <person name="Ortiz-Santana B."/>
            <person name="Ovrebo C."/>
            <person name="Racz N."/>
            <person name="Riley R."/>
            <person name="Savchenko A."/>
            <person name="Shiryaev A."/>
            <person name="Soop K."/>
            <person name="Spirin V."/>
            <person name="Szebenyi C."/>
            <person name="Tomsovsky M."/>
            <person name="Tulloss R.E."/>
            <person name="Uehling J."/>
            <person name="Grigoriev I.V."/>
            <person name="Vagvolgyi C."/>
            <person name="Papp T."/>
            <person name="Martin F.M."/>
            <person name="Miettinen O."/>
            <person name="Hibbett D.S."/>
            <person name="Nagy L.G."/>
        </authorList>
    </citation>
    <scope>NUCLEOTIDE SEQUENCE [LARGE SCALE GENOMIC DNA]</scope>
    <source>
        <strain evidence="1 2">CBS 166.37</strain>
    </source>
</reference>
<accession>A0A5C3M286</accession>
<proteinExistence type="predicted"/>
<organism evidence="1 2">
    <name type="scientific">Crucibulum laeve</name>
    <dbReference type="NCBI Taxonomy" id="68775"/>
    <lineage>
        <taxon>Eukaryota</taxon>
        <taxon>Fungi</taxon>
        <taxon>Dikarya</taxon>
        <taxon>Basidiomycota</taxon>
        <taxon>Agaricomycotina</taxon>
        <taxon>Agaricomycetes</taxon>
        <taxon>Agaricomycetidae</taxon>
        <taxon>Agaricales</taxon>
        <taxon>Agaricineae</taxon>
        <taxon>Nidulariaceae</taxon>
        <taxon>Crucibulum</taxon>
    </lineage>
</organism>
<protein>
    <submittedName>
        <fullName evidence="1">Uncharacterized protein</fullName>
    </submittedName>
</protein>
<name>A0A5C3M286_9AGAR</name>
<dbReference type="EMBL" id="ML213602">
    <property type="protein sequence ID" value="TFK38833.1"/>
    <property type="molecule type" value="Genomic_DNA"/>
</dbReference>
<evidence type="ECO:0000313" key="2">
    <source>
        <dbReference type="Proteomes" id="UP000308652"/>
    </source>
</evidence>